<keyword evidence="1" id="KW-1133">Transmembrane helix</keyword>
<organism evidence="2 3">
    <name type="scientific">Lentisphaera profundi</name>
    <dbReference type="NCBI Taxonomy" id="1658616"/>
    <lineage>
        <taxon>Bacteria</taxon>
        <taxon>Pseudomonadati</taxon>
        <taxon>Lentisphaerota</taxon>
        <taxon>Lentisphaeria</taxon>
        <taxon>Lentisphaerales</taxon>
        <taxon>Lentisphaeraceae</taxon>
        <taxon>Lentisphaera</taxon>
    </lineage>
</organism>
<evidence type="ECO:0000313" key="2">
    <source>
        <dbReference type="EMBL" id="WDE98089.1"/>
    </source>
</evidence>
<protein>
    <submittedName>
        <fullName evidence="2">Uncharacterized protein</fullName>
    </submittedName>
</protein>
<name>A0ABY7VWD4_9BACT</name>
<proteinExistence type="predicted"/>
<feature type="transmembrane region" description="Helical" evidence="1">
    <location>
        <begin position="65"/>
        <end position="82"/>
    </location>
</feature>
<accession>A0ABY7VWD4</accession>
<dbReference type="Proteomes" id="UP001214250">
    <property type="component" value="Chromosome 2"/>
</dbReference>
<keyword evidence="1" id="KW-0472">Membrane</keyword>
<feature type="transmembrane region" description="Helical" evidence="1">
    <location>
        <begin position="34"/>
        <end position="56"/>
    </location>
</feature>
<evidence type="ECO:0000256" key="1">
    <source>
        <dbReference type="SAM" id="Phobius"/>
    </source>
</evidence>
<dbReference type="RefSeq" id="WP_274152864.1">
    <property type="nucleotide sequence ID" value="NZ_CP117812.1"/>
</dbReference>
<dbReference type="EMBL" id="CP117812">
    <property type="protein sequence ID" value="WDE98089.1"/>
    <property type="molecule type" value="Genomic_DNA"/>
</dbReference>
<evidence type="ECO:0000313" key="3">
    <source>
        <dbReference type="Proteomes" id="UP001214250"/>
    </source>
</evidence>
<feature type="transmembrane region" description="Helical" evidence="1">
    <location>
        <begin position="102"/>
        <end position="123"/>
    </location>
</feature>
<gene>
    <name evidence="2" type="ORF">PQO03_19920</name>
</gene>
<reference evidence="2 3" key="1">
    <citation type="submission" date="2023-02" db="EMBL/GenBank/DDBJ databases">
        <title>Genome sequence of Lentisphaera profundi SAORIC-696.</title>
        <authorList>
            <person name="Kim e."/>
            <person name="Cho J.-C."/>
            <person name="Choi A."/>
            <person name="Kang I."/>
        </authorList>
    </citation>
    <scope>NUCLEOTIDE SEQUENCE [LARGE SCALE GENOMIC DNA]</scope>
    <source>
        <strain evidence="2 3">SAORIC-696</strain>
    </source>
</reference>
<sequence length="149" mass="16791">MAHWLAAKICCKKTGKFSFGFKSGSVEVEKPNTFIMLAPYFFPTLTVVLLPLYFLLPLLKHQDQATILFTFLIGSSFAHHIYMNARLIIKTKQSDFDKPGHFFSATLLAFINSFIVFGIFVFFTSSFGNLGIFIQACTTVFHKASSILK</sequence>
<keyword evidence="1" id="KW-0812">Transmembrane</keyword>
<keyword evidence="3" id="KW-1185">Reference proteome</keyword>